<organism evidence="9 10">
    <name type="scientific">Sphaeroforma arctica JP610</name>
    <dbReference type="NCBI Taxonomy" id="667725"/>
    <lineage>
        <taxon>Eukaryota</taxon>
        <taxon>Ichthyosporea</taxon>
        <taxon>Ichthyophonida</taxon>
        <taxon>Sphaeroforma</taxon>
    </lineage>
</organism>
<keyword evidence="2" id="KW-0808">Transferase</keyword>
<evidence type="ECO:0000256" key="5">
    <source>
        <dbReference type="ARBA" id="ARBA00022842"/>
    </source>
</evidence>
<evidence type="ECO:0000256" key="4">
    <source>
        <dbReference type="ARBA" id="ARBA00022832"/>
    </source>
</evidence>
<evidence type="ECO:0000313" key="9">
    <source>
        <dbReference type="EMBL" id="KNC85786.1"/>
    </source>
</evidence>
<keyword evidence="5" id="KW-0460">Magnesium</keyword>
<dbReference type="EMBL" id="KQ241684">
    <property type="protein sequence ID" value="KNC85786.1"/>
    <property type="molecule type" value="Genomic_DNA"/>
</dbReference>
<dbReference type="GO" id="GO:0006633">
    <property type="term" value="P:fatty acid biosynthetic process"/>
    <property type="evidence" value="ECO:0007669"/>
    <property type="project" value="UniProtKB-KW"/>
</dbReference>
<dbReference type="Proteomes" id="UP000054560">
    <property type="component" value="Unassembled WGS sequence"/>
</dbReference>
<dbReference type="NCBIfam" id="TIGR00516">
    <property type="entry name" value="acpS"/>
    <property type="match status" value="1"/>
</dbReference>
<evidence type="ECO:0000256" key="3">
    <source>
        <dbReference type="ARBA" id="ARBA00022723"/>
    </source>
</evidence>
<keyword evidence="4" id="KW-0276">Fatty acid metabolism</keyword>
<accession>A0A0L0GA78</accession>
<evidence type="ECO:0000256" key="7">
    <source>
        <dbReference type="ARBA" id="ARBA00023160"/>
    </source>
</evidence>
<dbReference type="InterPro" id="IPR037143">
    <property type="entry name" value="4-PPantetheinyl_Trfase_dom_sf"/>
</dbReference>
<keyword evidence="10" id="KW-1185">Reference proteome</keyword>
<dbReference type="HAMAP" id="MF_00101">
    <property type="entry name" value="AcpS"/>
    <property type="match status" value="1"/>
</dbReference>
<evidence type="ECO:0000256" key="1">
    <source>
        <dbReference type="ARBA" id="ARBA00022516"/>
    </source>
</evidence>
<dbReference type="GeneID" id="25902553"/>
<protein>
    <submittedName>
        <fullName evidence="9">Holo-(Acyl-carrier-protein) synthase</fullName>
    </submittedName>
</protein>
<evidence type="ECO:0000313" key="10">
    <source>
        <dbReference type="Proteomes" id="UP000054560"/>
    </source>
</evidence>
<evidence type="ECO:0000256" key="2">
    <source>
        <dbReference type="ARBA" id="ARBA00022679"/>
    </source>
</evidence>
<dbReference type="GO" id="GO:0000287">
    <property type="term" value="F:magnesium ion binding"/>
    <property type="evidence" value="ECO:0007669"/>
    <property type="project" value="InterPro"/>
</dbReference>
<sequence>MGIKGLGVDLVQVSRIRNAIRRSGNRFLEKVYVSSEIDEYNKRKLASESSAHQYLASRWAVKEAVYKAVNPHVISWRDTSVRKNANGLPEIQPSVHLRQILNTVGVNRIFLSISHDGDYAMAQVILEA</sequence>
<name>A0A0L0GA78_9EUKA</name>
<proteinExistence type="inferred from homology"/>
<dbReference type="eggNOG" id="ENOG502SDWS">
    <property type="taxonomic scope" value="Eukaryota"/>
</dbReference>
<dbReference type="SUPFAM" id="SSF56214">
    <property type="entry name" value="4'-phosphopantetheinyl transferase"/>
    <property type="match status" value="1"/>
</dbReference>
<feature type="domain" description="4'-phosphopantetheinyl transferase" evidence="8">
    <location>
        <begin position="5"/>
        <end position="122"/>
    </location>
</feature>
<dbReference type="InterPro" id="IPR004568">
    <property type="entry name" value="Ppantetheine-prot_Trfase_dom"/>
</dbReference>
<dbReference type="Gene3D" id="3.90.470.20">
    <property type="entry name" value="4'-phosphopantetheinyl transferase domain"/>
    <property type="match status" value="1"/>
</dbReference>
<dbReference type="InterPro" id="IPR008278">
    <property type="entry name" value="4-PPantetheinyl_Trfase_dom"/>
</dbReference>
<dbReference type="Pfam" id="PF01648">
    <property type="entry name" value="ACPS"/>
    <property type="match status" value="1"/>
</dbReference>
<keyword evidence="3" id="KW-0479">Metal-binding</keyword>
<keyword evidence="6" id="KW-0443">Lipid metabolism</keyword>
<dbReference type="AlphaFoldDB" id="A0A0L0GA78"/>
<dbReference type="OrthoDB" id="15433at2759"/>
<reference evidence="9 10" key="1">
    <citation type="submission" date="2011-02" db="EMBL/GenBank/DDBJ databases">
        <title>The Genome Sequence of Sphaeroforma arctica JP610.</title>
        <authorList>
            <consortium name="The Broad Institute Genome Sequencing Platform"/>
            <person name="Russ C."/>
            <person name="Cuomo C."/>
            <person name="Young S.K."/>
            <person name="Zeng Q."/>
            <person name="Gargeya S."/>
            <person name="Alvarado L."/>
            <person name="Berlin A."/>
            <person name="Chapman S.B."/>
            <person name="Chen Z."/>
            <person name="Freedman E."/>
            <person name="Gellesch M."/>
            <person name="Goldberg J."/>
            <person name="Griggs A."/>
            <person name="Gujja S."/>
            <person name="Heilman E."/>
            <person name="Heiman D."/>
            <person name="Howarth C."/>
            <person name="Mehta T."/>
            <person name="Neiman D."/>
            <person name="Pearson M."/>
            <person name="Roberts A."/>
            <person name="Saif S."/>
            <person name="Shea T."/>
            <person name="Shenoy N."/>
            <person name="Sisk P."/>
            <person name="Stolte C."/>
            <person name="Sykes S."/>
            <person name="White J."/>
            <person name="Yandava C."/>
            <person name="Burger G."/>
            <person name="Gray M.W."/>
            <person name="Holland P.W.H."/>
            <person name="King N."/>
            <person name="Lang F.B.F."/>
            <person name="Roger A.J."/>
            <person name="Ruiz-Trillo I."/>
            <person name="Haas B."/>
            <person name="Nusbaum C."/>
            <person name="Birren B."/>
        </authorList>
    </citation>
    <scope>NUCLEOTIDE SEQUENCE [LARGE SCALE GENOMIC DNA]</scope>
    <source>
        <strain evidence="9 10">JP610</strain>
    </source>
</reference>
<keyword evidence="7" id="KW-0275">Fatty acid biosynthesis</keyword>
<evidence type="ECO:0000259" key="8">
    <source>
        <dbReference type="Pfam" id="PF01648"/>
    </source>
</evidence>
<dbReference type="GO" id="GO:0008897">
    <property type="term" value="F:holo-[acyl-carrier-protein] synthase activity"/>
    <property type="evidence" value="ECO:0007669"/>
    <property type="project" value="InterPro"/>
</dbReference>
<keyword evidence="1" id="KW-0444">Lipid biosynthesis</keyword>
<dbReference type="InterPro" id="IPR002582">
    <property type="entry name" value="ACPS"/>
</dbReference>
<evidence type="ECO:0000256" key="6">
    <source>
        <dbReference type="ARBA" id="ARBA00023098"/>
    </source>
</evidence>
<dbReference type="RefSeq" id="XP_014159688.1">
    <property type="nucleotide sequence ID" value="XM_014304213.1"/>
</dbReference>
<gene>
    <name evidence="9" type="ORF">SARC_02049</name>
</gene>
<dbReference type="STRING" id="667725.A0A0L0GA78"/>
<dbReference type="NCBIfam" id="TIGR00556">
    <property type="entry name" value="pantethn_trn"/>
    <property type="match status" value="1"/>
</dbReference>